<organism evidence="1 2">
    <name type="scientific">Streptosporangium carneum</name>
    <dbReference type="NCBI Taxonomy" id="47481"/>
    <lineage>
        <taxon>Bacteria</taxon>
        <taxon>Bacillati</taxon>
        <taxon>Actinomycetota</taxon>
        <taxon>Actinomycetes</taxon>
        <taxon>Streptosporangiales</taxon>
        <taxon>Streptosporangiaceae</taxon>
        <taxon>Streptosporangium</taxon>
    </lineage>
</organism>
<protein>
    <submittedName>
        <fullName evidence="1">Uncharacterized protein</fullName>
    </submittedName>
</protein>
<dbReference type="AlphaFoldDB" id="A0A9W6I558"/>
<dbReference type="EMBL" id="BSEV01000010">
    <property type="protein sequence ID" value="GLK11149.1"/>
    <property type="molecule type" value="Genomic_DNA"/>
</dbReference>
<evidence type="ECO:0000313" key="1">
    <source>
        <dbReference type="EMBL" id="GLK11149.1"/>
    </source>
</evidence>
<name>A0A9W6I558_9ACTN</name>
<gene>
    <name evidence="1" type="ORF">GCM10017600_45550</name>
</gene>
<keyword evidence="2" id="KW-1185">Reference proteome</keyword>
<reference evidence="1" key="1">
    <citation type="journal article" date="2014" name="Int. J. Syst. Evol. Microbiol.">
        <title>Complete genome sequence of Corynebacterium casei LMG S-19264T (=DSM 44701T), isolated from a smear-ripened cheese.</title>
        <authorList>
            <consortium name="US DOE Joint Genome Institute (JGI-PGF)"/>
            <person name="Walter F."/>
            <person name="Albersmeier A."/>
            <person name="Kalinowski J."/>
            <person name="Ruckert C."/>
        </authorList>
    </citation>
    <scope>NUCLEOTIDE SEQUENCE</scope>
    <source>
        <strain evidence="1">VKM Ac-2007</strain>
    </source>
</reference>
<reference evidence="1" key="2">
    <citation type="submission" date="2023-01" db="EMBL/GenBank/DDBJ databases">
        <authorList>
            <person name="Sun Q."/>
            <person name="Evtushenko L."/>
        </authorList>
    </citation>
    <scope>NUCLEOTIDE SEQUENCE</scope>
    <source>
        <strain evidence="1">VKM Ac-2007</strain>
    </source>
</reference>
<sequence length="58" mass="6229">MILTAPPGLDTVTPSCAIKALPCGTTHLAEPPMDFDLAVTPEEHLPDVLQRFMSRDPA</sequence>
<dbReference type="Proteomes" id="UP001143474">
    <property type="component" value="Unassembled WGS sequence"/>
</dbReference>
<comment type="caution">
    <text evidence="1">The sequence shown here is derived from an EMBL/GenBank/DDBJ whole genome shotgun (WGS) entry which is preliminary data.</text>
</comment>
<accession>A0A9W6I558</accession>
<proteinExistence type="predicted"/>
<evidence type="ECO:0000313" key="2">
    <source>
        <dbReference type="Proteomes" id="UP001143474"/>
    </source>
</evidence>